<comment type="caution">
    <text evidence="1">The sequence shown here is derived from an EMBL/GenBank/DDBJ whole genome shotgun (WGS) entry which is preliminary data.</text>
</comment>
<name>A0A1F7IBE8_9BACT</name>
<reference evidence="1 2" key="1">
    <citation type="journal article" date="2016" name="Nat. Commun.">
        <title>Thousands of microbial genomes shed light on interconnected biogeochemical processes in an aquifer system.</title>
        <authorList>
            <person name="Anantharaman K."/>
            <person name="Brown C.T."/>
            <person name="Hug L.A."/>
            <person name="Sharon I."/>
            <person name="Castelle C.J."/>
            <person name="Probst A.J."/>
            <person name="Thomas B.C."/>
            <person name="Singh A."/>
            <person name="Wilkins M.J."/>
            <person name="Karaoz U."/>
            <person name="Brodie E.L."/>
            <person name="Williams K.H."/>
            <person name="Hubbard S.S."/>
            <person name="Banfield J.F."/>
        </authorList>
    </citation>
    <scope>NUCLEOTIDE SEQUENCE [LARGE SCALE GENOMIC DNA]</scope>
</reference>
<evidence type="ECO:0000313" key="2">
    <source>
        <dbReference type="Proteomes" id="UP000177698"/>
    </source>
</evidence>
<accession>A0A1F7IBE8</accession>
<dbReference type="EMBL" id="MGAG01000020">
    <property type="protein sequence ID" value="OGK40678.1"/>
    <property type="molecule type" value="Genomic_DNA"/>
</dbReference>
<sequence length="277" mass="31490">MIEGSEKQIINIPEIITIPNERAGLREINVADPIDVENMWQIEQSPGMLNLIDPDDPEDTISATKTELLEWIEDVKKDPSIKVYAVVATKLADPENHGEVDGWLRIDGHPGMKDSEEKRRYERITGAKLLPDEPIPYEIAYIKRPGSVGDLLSSGVRVACYKIAADDALVANTYKQTIGRFMGPRRIVFASATNTNKNSIRVLENAHFDCIKKNVIYKKGKPPVDNFFVLNWNNFHKKMEQKDSFFLARLKTMFPDKFNSKSKIITDNRFTPNLKAK</sequence>
<gene>
    <name evidence="1" type="ORF">A2954_00065</name>
</gene>
<organism evidence="1 2">
    <name type="scientific">Candidatus Roizmanbacteria bacterium RIFCSPLOWO2_01_FULL_37_12</name>
    <dbReference type="NCBI Taxonomy" id="1802056"/>
    <lineage>
        <taxon>Bacteria</taxon>
        <taxon>Candidatus Roizmaniibacteriota</taxon>
    </lineage>
</organism>
<dbReference type="AlphaFoldDB" id="A0A1F7IBE8"/>
<evidence type="ECO:0000313" key="1">
    <source>
        <dbReference type="EMBL" id="OGK40678.1"/>
    </source>
</evidence>
<dbReference type="STRING" id="1802056.A2954_00065"/>
<dbReference type="Proteomes" id="UP000177698">
    <property type="component" value="Unassembled WGS sequence"/>
</dbReference>
<protein>
    <submittedName>
        <fullName evidence="1">Uncharacterized protein</fullName>
    </submittedName>
</protein>
<proteinExistence type="predicted"/>